<proteinExistence type="predicted"/>
<dbReference type="Proteomes" id="UP000029999">
    <property type="component" value="Unassembled WGS sequence"/>
</dbReference>
<feature type="transmembrane region" description="Helical" evidence="1">
    <location>
        <begin position="211"/>
        <end position="232"/>
    </location>
</feature>
<keyword evidence="1" id="KW-0812">Transmembrane</keyword>
<keyword evidence="1" id="KW-0472">Membrane</keyword>
<name>A0A0A0BF63_9GAMM</name>
<gene>
    <name evidence="2" type="ORF">LP43_1825</name>
</gene>
<evidence type="ECO:0008006" key="4">
    <source>
        <dbReference type="Google" id="ProtNLM"/>
    </source>
</evidence>
<dbReference type="InterPro" id="IPR001969">
    <property type="entry name" value="Aspartic_peptidase_AS"/>
</dbReference>
<protein>
    <recommendedName>
        <fullName evidence="4">Elongation factor-1 alpha</fullName>
    </recommendedName>
</protein>
<dbReference type="STRING" id="392484.LP43_1825"/>
<reference evidence="2 3" key="1">
    <citation type="submission" date="2014-09" db="EMBL/GenBank/DDBJ databases">
        <authorList>
            <person name="Grob C."/>
            <person name="Taubert M."/>
            <person name="Howat A.M."/>
            <person name="Burns O.J."/>
            <person name="Dixon J.L."/>
            <person name="Chen Y."/>
            <person name="Murrell J.C."/>
        </authorList>
    </citation>
    <scope>NUCLEOTIDE SEQUENCE [LARGE SCALE GENOMIC DNA]</scope>
    <source>
        <strain evidence="2">L4</strain>
    </source>
</reference>
<evidence type="ECO:0000313" key="3">
    <source>
        <dbReference type="Proteomes" id="UP000029999"/>
    </source>
</evidence>
<dbReference type="GO" id="GO:0006508">
    <property type="term" value="P:proteolysis"/>
    <property type="evidence" value="ECO:0007669"/>
    <property type="project" value="InterPro"/>
</dbReference>
<sequence length="254" mass="28228">MALSHKLNLSSQGTSLKALFSGYLIVVAVGYLMALVQIQLTHGLADGEYGLSVDDIVYSYYGNRSNSLLENKLHGSMKPMASDEERADIITWIQQGASEEAYESNGIKQIFESRCIACHNADSGMPIPDYTEFQNIKDRALVDTGASFSSLARVSHIHLFGIAFIFMFVGLIFSLAAGVPKPLKVLAISTPYAFLLIDIASWWLTKMNPNFAWLVIIAGGSMALSFAFMWLVSMYEMWILPRFREDSRDALLDE</sequence>
<evidence type="ECO:0000256" key="1">
    <source>
        <dbReference type="SAM" id="Phobius"/>
    </source>
</evidence>
<dbReference type="EMBL" id="JRQD01000004">
    <property type="protein sequence ID" value="KGM06601.1"/>
    <property type="molecule type" value="Genomic_DNA"/>
</dbReference>
<feature type="transmembrane region" description="Helical" evidence="1">
    <location>
        <begin position="20"/>
        <end position="40"/>
    </location>
</feature>
<feature type="transmembrane region" description="Helical" evidence="1">
    <location>
        <begin position="157"/>
        <end position="178"/>
    </location>
</feature>
<accession>A0A0A0BF63</accession>
<dbReference type="AlphaFoldDB" id="A0A0A0BF63"/>
<dbReference type="RefSeq" id="WP_036314401.1">
    <property type="nucleotide sequence ID" value="NZ_JADFAB010000002.1"/>
</dbReference>
<keyword evidence="1" id="KW-1133">Transmembrane helix</keyword>
<dbReference type="GO" id="GO:0004190">
    <property type="term" value="F:aspartic-type endopeptidase activity"/>
    <property type="evidence" value="ECO:0007669"/>
    <property type="project" value="InterPro"/>
</dbReference>
<comment type="caution">
    <text evidence="2">The sequence shown here is derived from an EMBL/GenBank/DDBJ whole genome shotgun (WGS) entry which is preliminary data.</text>
</comment>
<dbReference type="PROSITE" id="PS00141">
    <property type="entry name" value="ASP_PROTEASE"/>
    <property type="match status" value="1"/>
</dbReference>
<organism evidence="2 3">
    <name type="scientific">Methylophaga thiooxydans</name>
    <dbReference type="NCBI Taxonomy" id="392484"/>
    <lineage>
        <taxon>Bacteria</taxon>
        <taxon>Pseudomonadati</taxon>
        <taxon>Pseudomonadota</taxon>
        <taxon>Gammaproteobacteria</taxon>
        <taxon>Thiotrichales</taxon>
        <taxon>Piscirickettsiaceae</taxon>
        <taxon>Methylophaga</taxon>
    </lineage>
</organism>
<evidence type="ECO:0000313" key="2">
    <source>
        <dbReference type="EMBL" id="KGM06601.1"/>
    </source>
</evidence>
<feature type="transmembrane region" description="Helical" evidence="1">
    <location>
        <begin position="185"/>
        <end position="205"/>
    </location>
</feature>